<dbReference type="Gene3D" id="3.40.50.150">
    <property type="entry name" value="Vaccinia Virus protein VP39"/>
    <property type="match status" value="1"/>
</dbReference>
<organism evidence="10 11">
    <name type="scientific">Azonexus hydrophilus</name>
    <dbReference type="NCBI Taxonomy" id="418702"/>
    <lineage>
        <taxon>Bacteria</taxon>
        <taxon>Pseudomonadati</taxon>
        <taxon>Pseudomonadota</taxon>
        <taxon>Betaproteobacteria</taxon>
        <taxon>Rhodocyclales</taxon>
        <taxon>Azonexaceae</taxon>
        <taxon>Azonexus</taxon>
    </lineage>
</organism>
<evidence type="ECO:0000256" key="7">
    <source>
        <dbReference type="ARBA" id="ARBA00022756"/>
    </source>
</evidence>
<keyword evidence="11" id="KW-1185">Reference proteome</keyword>
<comment type="pathway">
    <text evidence="2 8">Cofactor biosynthesis; biotin biosynthesis.</text>
</comment>
<dbReference type="PANTHER" id="PTHR13090">
    <property type="entry name" value="ARGININE-HYDROXYLASE NDUFAF5, MITOCHONDRIAL"/>
    <property type="match status" value="1"/>
</dbReference>
<dbReference type="EC" id="2.1.1.197" evidence="3 8"/>
<keyword evidence="7 8" id="KW-0093">Biotin biosynthesis</keyword>
<dbReference type="Proteomes" id="UP001479520">
    <property type="component" value="Chromosome"/>
</dbReference>
<dbReference type="InterPro" id="IPR013216">
    <property type="entry name" value="Methyltransf_11"/>
</dbReference>
<proteinExistence type="inferred from homology"/>
<evidence type="ECO:0000256" key="1">
    <source>
        <dbReference type="ARBA" id="ARBA00000852"/>
    </source>
</evidence>
<keyword evidence="5 8" id="KW-0808">Transferase</keyword>
<evidence type="ECO:0000256" key="6">
    <source>
        <dbReference type="ARBA" id="ARBA00022691"/>
    </source>
</evidence>
<evidence type="ECO:0000256" key="5">
    <source>
        <dbReference type="ARBA" id="ARBA00022679"/>
    </source>
</evidence>
<dbReference type="NCBIfam" id="TIGR02072">
    <property type="entry name" value="BioC"/>
    <property type="match status" value="1"/>
</dbReference>
<dbReference type="PANTHER" id="PTHR13090:SF1">
    <property type="entry name" value="ARGININE-HYDROXYLASE NDUFAF5, MITOCHONDRIAL"/>
    <property type="match status" value="1"/>
</dbReference>
<dbReference type="SUPFAM" id="SSF53335">
    <property type="entry name" value="S-adenosyl-L-methionine-dependent methyltransferases"/>
    <property type="match status" value="1"/>
</dbReference>
<sequence length="254" mass="27918">MTRPSRARVRQSFERAAATYDQAAIVQRRICDHLAATLPAAIDAQRILDAGCGTGYAHAMLQRSFPAAELFALDLSTAMLGRIAGDCRRLAGDLERLPLADASLDLYWSSLAMQWCDAQQVFSEARRVLRPGGRLAVSTLGPATFHELRTAFGGIDSHQHTLSFQCADDLRRQVELAGFADVSLETRQETLCYPDLRSLLRAVKAVGANQVGPGRRTGLMSPGTLRRLEAAYECQRQDDGIPLTYDIVFIHARS</sequence>
<evidence type="ECO:0000256" key="3">
    <source>
        <dbReference type="ARBA" id="ARBA00012327"/>
    </source>
</evidence>
<dbReference type="HAMAP" id="MF_00835">
    <property type="entry name" value="BioC"/>
    <property type="match status" value="1"/>
</dbReference>
<accession>A0ABZ2XPB1</accession>
<feature type="domain" description="Methyltransferase type 11" evidence="9">
    <location>
        <begin position="48"/>
        <end position="136"/>
    </location>
</feature>
<protein>
    <recommendedName>
        <fullName evidence="3 8">Malonyl-[acyl-carrier protein] O-methyltransferase</fullName>
        <shortName evidence="8">Malonyl-ACP O-methyltransferase</shortName>
        <ecNumber evidence="3 8">2.1.1.197</ecNumber>
    </recommendedName>
    <alternativeName>
        <fullName evidence="8">Biotin synthesis protein BioC</fullName>
    </alternativeName>
</protein>
<evidence type="ECO:0000313" key="10">
    <source>
        <dbReference type="EMBL" id="WZJ23091.1"/>
    </source>
</evidence>
<dbReference type="InterPro" id="IPR011814">
    <property type="entry name" value="BioC"/>
</dbReference>
<comment type="function">
    <text evidence="8">Converts the free carboxyl group of a malonyl-thioester to its methyl ester by transfer of a methyl group from S-adenosyl-L-methionine (SAM). It allows to synthesize pimeloyl-ACP via the fatty acid synthetic pathway.</text>
</comment>
<dbReference type="InterPro" id="IPR029063">
    <property type="entry name" value="SAM-dependent_MTases_sf"/>
</dbReference>
<evidence type="ECO:0000313" key="11">
    <source>
        <dbReference type="Proteomes" id="UP001479520"/>
    </source>
</evidence>
<dbReference type="GO" id="GO:0032259">
    <property type="term" value="P:methylation"/>
    <property type="evidence" value="ECO:0007669"/>
    <property type="project" value="UniProtKB-KW"/>
</dbReference>
<evidence type="ECO:0000259" key="9">
    <source>
        <dbReference type="Pfam" id="PF08241"/>
    </source>
</evidence>
<evidence type="ECO:0000256" key="4">
    <source>
        <dbReference type="ARBA" id="ARBA00022603"/>
    </source>
</evidence>
<evidence type="ECO:0000256" key="2">
    <source>
        <dbReference type="ARBA" id="ARBA00004746"/>
    </source>
</evidence>
<gene>
    <name evidence="8 10" type="primary">bioC</name>
    <name evidence="10" type="ORF">AADV58_08055</name>
</gene>
<dbReference type="InterPro" id="IPR050602">
    <property type="entry name" value="Malonyl-ACP_OMT"/>
</dbReference>
<comment type="catalytic activity">
    <reaction evidence="1 8">
        <text>malonyl-[ACP] + S-adenosyl-L-methionine = malonyl-[ACP] methyl ester + S-adenosyl-L-homocysteine</text>
        <dbReference type="Rhea" id="RHEA:17105"/>
        <dbReference type="Rhea" id="RHEA-COMP:9623"/>
        <dbReference type="Rhea" id="RHEA-COMP:9954"/>
        <dbReference type="ChEBI" id="CHEBI:57856"/>
        <dbReference type="ChEBI" id="CHEBI:59789"/>
        <dbReference type="ChEBI" id="CHEBI:78449"/>
        <dbReference type="ChEBI" id="CHEBI:78845"/>
        <dbReference type="EC" id="2.1.1.197"/>
    </reaction>
</comment>
<dbReference type="GO" id="GO:0102130">
    <property type="term" value="F:malonyl-CoA methyltransferase activity"/>
    <property type="evidence" value="ECO:0007669"/>
    <property type="project" value="UniProtKB-EC"/>
</dbReference>
<dbReference type="CDD" id="cd02440">
    <property type="entry name" value="AdoMet_MTases"/>
    <property type="match status" value="1"/>
</dbReference>
<comment type="similarity">
    <text evidence="8">Belongs to the methyltransferase superfamily.</text>
</comment>
<keyword evidence="4 8" id="KW-0489">Methyltransferase</keyword>
<evidence type="ECO:0000256" key="8">
    <source>
        <dbReference type="HAMAP-Rule" id="MF_00835"/>
    </source>
</evidence>
<dbReference type="EMBL" id="CP151406">
    <property type="protein sequence ID" value="WZJ23091.1"/>
    <property type="molecule type" value="Genomic_DNA"/>
</dbReference>
<reference evidence="10 11" key="1">
    <citation type="submission" date="2024-04" db="EMBL/GenBank/DDBJ databases">
        <title>Dissimilatory iodate-reducing microorganisms contribute to the enrichment of iodine in groundwater.</title>
        <authorList>
            <person name="Jiang Z."/>
        </authorList>
    </citation>
    <scope>NUCLEOTIDE SEQUENCE [LARGE SCALE GENOMIC DNA]</scope>
    <source>
        <strain evidence="10 11">NCP973</strain>
    </source>
</reference>
<dbReference type="RefSeq" id="WP_341744507.1">
    <property type="nucleotide sequence ID" value="NZ_CP151406.1"/>
</dbReference>
<dbReference type="Pfam" id="PF08241">
    <property type="entry name" value="Methyltransf_11"/>
    <property type="match status" value="1"/>
</dbReference>
<name>A0ABZ2XPB1_9RHOO</name>
<keyword evidence="6 8" id="KW-0949">S-adenosyl-L-methionine</keyword>